<organism evidence="4 5">
    <name type="scientific">Syntrophorhabdus aromaticivorans</name>
    <dbReference type="NCBI Taxonomy" id="328301"/>
    <lineage>
        <taxon>Bacteria</taxon>
        <taxon>Pseudomonadati</taxon>
        <taxon>Thermodesulfobacteriota</taxon>
        <taxon>Syntrophorhabdia</taxon>
        <taxon>Syntrophorhabdales</taxon>
        <taxon>Syntrophorhabdaceae</taxon>
        <taxon>Syntrophorhabdus</taxon>
    </lineage>
</organism>
<dbReference type="GO" id="GO:0046872">
    <property type="term" value="F:metal ion binding"/>
    <property type="evidence" value="ECO:0007669"/>
    <property type="project" value="UniProtKB-KW"/>
</dbReference>
<evidence type="ECO:0000313" key="4">
    <source>
        <dbReference type="EMBL" id="NLW35779.1"/>
    </source>
</evidence>
<gene>
    <name evidence="4" type="ORF">GXY80_09905</name>
</gene>
<evidence type="ECO:0000256" key="2">
    <source>
        <dbReference type="ARBA" id="ARBA00023004"/>
    </source>
</evidence>
<dbReference type="InterPro" id="IPR017900">
    <property type="entry name" value="4Fe4S_Fe_S_CS"/>
</dbReference>
<name>A0A351U170_9BACT</name>
<keyword evidence="3" id="KW-0411">Iron-sulfur</keyword>
<accession>A0A351U170</accession>
<dbReference type="AlphaFoldDB" id="A0A351U170"/>
<dbReference type="STRING" id="909663.GCA_000512235_01040"/>
<dbReference type="PANTHER" id="PTHR42827">
    <property type="entry name" value="IRON-SULFUR CLUSTER-BINDING PROTEIN-RELATED"/>
    <property type="match status" value="1"/>
</dbReference>
<evidence type="ECO:0000313" key="5">
    <source>
        <dbReference type="Proteomes" id="UP000777265"/>
    </source>
</evidence>
<dbReference type="InterPro" id="IPR017896">
    <property type="entry name" value="4Fe4S_Fe-S-bd"/>
</dbReference>
<comment type="caution">
    <text evidence="4">The sequence shown here is derived from an EMBL/GenBank/DDBJ whole genome shotgun (WGS) entry which is preliminary data.</text>
</comment>
<dbReference type="GO" id="GO:0051536">
    <property type="term" value="F:iron-sulfur cluster binding"/>
    <property type="evidence" value="ECO:0007669"/>
    <property type="project" value="UniProtKB-KW"/>
</dbReference>
<reference evidence="4" key="2">
    <citation type="submission" date="2020-01" db="EMBL/GenBank/DDBJ databases">
        <authorList>
            <person name="Campanaro S."/>
        </authorList>
    </citation>
    <scope>NUCLEOTIDE SEQUENCE</scope>
    <source>
        <strain evidence="4">AS06rmzACSIP_7</strain>
    </source>
</reference>
<dbReference type="EMBL" id="JAAYEE010000169">
    <property type="protein sequence ID" value="NLW35779.1"/>
    <property type="molecule type" value="Genomic_DNA"/>
</dbReference>
<proteinExistence type="predicted"/>
<dbReference type="PANTHER" id="PTHR42827:SF1">
    <property type="entry name" value="IRON-SULFUR CLUSTER-BINDING PROTEIN"/>
    <property type="match status" value="1"/>
</dbReference>
<keyword evidence="1" id="KW-0479">Metal-binding</keyword>
<dbReference type="SUPFAM" id="SSF54862">
    <property type="entry name" value="4Fe-4S ferredoxins"/>
    <property type="match status" value="1"/>
</dbReference>
<sequence length="220" mass="24643">MDNDTWLKEYCEQEGLDVFGVGRMAEYDKELVGIDSSVKERLPFAISFGLVLSKSVIGTVEDGPNVLYLHHYRQANYRLDMVAYLLSKEIEKKGYQAMPFPASQLVDWRNQKGHICHKRVGEISGLGWIGRNNLLVHPLFGARARYNTVLTDMPLTPHEPLQTGCGECRACIGVCPAGAIKDDRSEFDHMGCFSMITQLKNKRNLGHHICGICIAVCQGQ</sequence>
<protein>
    <submittedName>
        <fullName evidence="4">Epoxyqueuosine reductase</fullName>
    </submittedName>
</protein>
<dbReference type="PROSITE" id="PS51379">
    <property type="entry name" value="4FE4S_FER_2"/>
    <property type="match status" value="1"/>
</dbReference>
<keyword evidence="2" id="KW-0408">Iron</keyword>
<reference evidence="4" key="1">
    <citation type="journal article" date="2020" name="Biotechnol. Biofuels">
        <title>New insights from the biogas microbiome by comprehensive genome-resolved metagenomics of nearly 1600 species originating from multiple anaerobic digesters.</title>
        <authorList>
            <person name="Campanaro S."/>
            <person name="Treu L."/>
            <person name="Rodriguez-R L.M."/>
            <person name="Kovalovszki A."/>
            <person name="Ziels R.M."/>
            <person name="Maus I."/>
            <person name="Zhu X."/>
            <person name="Kougias P.G."/>
            <person name="Basile A."/>
            <person name="Luo G."/>
            <person name="Schluter A."/>
            <person name="Konstantinidis K.T."/>
            <person name="Angelidaki I."/>
        </authorList>
    </citation>
    <scope>NUCLEOTIDE SEQUENCE</scope>
    <source>
        <strain evidence="4">AS06rmzACSIP_7</strain>
    </source>
</reference>
<dbReference type="Proteomes" id="UP000777265">
    <property type="component" value="Unassembled WGS sequence"/>
</dbReference>
<dbReference type="PROSITE" id="PS00198">
    <property type="entry name" value="4FE4S_FER_1"/>
    <property type="match status" value="1"/>
</dbReference>
<evidence type="ECO:0000256" key="1">
    <source>
        <dbReference type="ARBA" id="ARBA00022723"/>
    </source>
</evidence>
<evidence type="ECO:0000256" key="3">
    <source>
        <dbReference type="ARBA" id="ARBA00023014"/>
    </source>
</evidence>